<evidence type="ECO:0000256" key="4">
    <source>
        <dbReference type="ARBA" id="ARBA00022898"/>
    </source>
</evidence>
<dbReference type="SUPFAM" id="SSF53383">
    <property type="entry name" value="PLP-dependent transferases"/>
    <property type="match status" value="1"/>
</dbReference>
<reference evidence="9 10" key="1">
    <citation type="journal article" date="2016" name="Nat. Commun.">
        <title>Thousands of microbial genomes shed light on interconnected biogeochemical processes in an aquifer system.</title>
        <authorList>
            <person name="Anantharaman K."/>
            <person name="Brown C.T."/>
            <person name="Hug L.A."/>
            <person name="Sharon I."/>
            <person name="Castelle C.J."/>
            <person name="Probst A.J."/>
            <person name="Thomas B.C."/>
            <person name="Singh A."/>
            <person name="Wilkins M.J."/>
            <person name="Karaoz U."/>
            <person name="Brodie E.L."/>
            <person name="Williams K.H."/>
            <person name="Hubbard S.S."/>
            <person name="Banfield J.F."/>
        </authorList>
    </citation>
    <scope>NUCLEOTIDE SEQUENCE [LARGE SCALE GENOMIC DNA]</scope>
</reference>
<comment type="cofactor">
    <cofactor evidence="1">
        <name>pyridoxal 5'-phosphate</name>
        <dbReference type="ChEBI" id="CHEBI:597326"/>
    </cofactor>
</comment>
<comment type="caution">
    <text evidence="9">The sequence shown here is derived from an EMBL/GenBank/DDBJ whole genome shotgun (WGS) entry which is preliminary data.</text>
</comment>
<keyword evidence="2 9" id="KW-0032">Aminotransferase</keyword>
<comment type="similarity">
    <text evidence="5 8">Belongs to the DegT/DnrJ/EryC1 family.</text>
</comment>
<keyword evidence="4 7" id="KW-0663">Pyridoxal phosphate</keyword>
<organism evidence="9 10">
    <name type="scientific">candidate division WWE3 bacterium RIFCSPHIGHO2_01_FULL_35_17</name>
    <dbReference type="NCBI Taxonomy" id="1802614"/>
    <lineage>
        <taxon>Bacteria</taxon>
        <taxon>Katanobacteria</taxon>
    </lineage>
</organism>
<dbReference type="GO" id="GO:0030170">
    <property type="term" value="F:pyridoxal phosphate binding"/>
    <property type="evidence" value="ECO:0007669"/>
    <property type="project" value="TreeGrafter"/>
</dbReference>
<gene>
    <name evidence="9" type="ORF">A2713_01940</name>
</gene>
<name>A0A1F4USE8_UNCKA</name>
<dbReference type="InterPro" id="IPR000653">
    <property type="entry name" value="DegT/StrS_aminotransferase"/>
</dbReference>
<dbReference type="PANTHER" id="PTHR30244:SF34">
    <property type="entry name" value="DTDP-4-AMINO-4,6-DIDEOXYGALACTOSE TRANSAMINASE"/>
    <property type="match status" value="1"/>
</dbReference>
<dbReference type="Gene3D" id="3.40.640.10">
    <property type="entry name" value="Type I PLP-dependent aspartate aminotransferase-like (Major domain)"/>
    <property type="match status" value="1"/>
</dbReference>
<dbReference type="AlphaFoldDB" id="A0A1F4USE8"/>
<evidence type="ECO:0000256" key="1">
    <source>
        <dbReference type="ARBA" id="ARBA00001933"/>
    </source>
</evidence>
<evidence type="ECO:0000256" key="8">
    <source>
        <dbReference type="RuleBase" id="RU004508"/>
    </source>
</evidence>
<dbReference type="InterPro" id="IPR015424">
    <property type="entry name" value="PyrdxlP-dep_Trfase"/>
</dbReference>
<dbReference type="Proteomes" id="UP000176444">
    <property type="component" value="Unassembled WGS sequence"/>
</dbReference>
<evidence type="ECO:0000256" key="3">
    <source>
        <dbReference type="ARBA" id="ARBA00022679"/>
    </source>
</evidence>
<evidence type="ECO:0000313" key="10">
    <source>
        <dbReference type="Proteomes" id="UP000176444"/>
    </source>
</evidence>
<dbReference type="PIRSF" id="PIRSF000390">
    <property type="entry name" value="PLP_StrS"/>
    <property type="match status" value="1"/>
</dbReference>
<dbReference type="InterPro" id="IPR015421">
    <property type="entry name" value="PyrdxlP-dep_Trfase_major"/>
</dbReference>
<evidence type="ECO:0000256" key="7">
    <source>
        <dbReference type="PIRSR" id="PIRSR000390-2"/>
    </source>
</evidence>
<dbReference type="CDD" id="cd00616">
    <property type="entry name" value="AHBA_syn"/>
    <property type="match status" value="1"/>
</dbReference>
<proteinExistence type="inferred from homology"/>
<keyword evidence="3 9" id="KW-0808">Transferase</keyword>
<dbReference type="PANTHER" id="PTHR30244">
    <property type="entry name" value="TRANSAMINASE"/>
    <property type="match status" value="1"/>
</dbReference>
<evidence type="ECO:0000256" key="6">
    <source>
        <dbReference type="PIRSR" id="PIRSR000390-1"/>
    </source>
</evidence>
<feature type="active site" description="Proton acceptor" evidence="6">
    <location>
        <position position="185"/>
    </location>
</feature>
<dbReference type="Gene3D" id="3.90.1150.10">
    <property type="entry name" value="Aspartate Aminotransferase, domain 1"/>
    <property type="match status" value="1"/>
</dbReference>
<evidence type="ECO:0000313" key="9">
    <source>
        <dbReference type="EMBL" id="OGC47103.1"/>
    </source>
</evidence>
<dbReference type="Pfam" id="PF01041">
    <property type="entry name" value="DegT_DnrJ_EryC1"/>
    <property type="match status" value="1"/>
</dbReference>
<dbReference type="GO" id="GO:0008483">
    <property type="term" value="F:transaminase activity"/>
    <property type="evidence" value="ECO:0007669"/>
    <property type="project" value="UniProtKB-KW"/>
</dbReference>
<evidence type="ECO:0000256" key="5">
    <source>
        <dbReference type="ARBA" id="ARBA00037999"/>
    </source>
</evidence>
<feature type="modified residue" description="N6-(pyridoxal phosphate)lysine" evidence="7">
    <location>
        <position position="185"/>
    </location>
</feature>
<dbReference type="GO" id="GO:0000271">
    <property type="term" value="P:polysaccharide biosynthetic process"/>
    <property type="evidence" value="ECO:0007669"/>
    <property type="project" value="TreeGrafter"/>
</dbReference>
<dbReference type="InterPro" id="IPR015422">
    <property type="entry name" value="PyrdxlP-dep_Trfase_small"/>
</dbReference>
<evidence type="ECO:0000256" key="2">
    <source>
        <dbReference type="ARBA" id="ARBA00022576"/>
    </source>
</evidence>
<sequence>MAMKFIPIAKPILIGKEKEYIEQCVKTGWISSQGEFIDKFEQAFAKYCGVKYGVANANGTTALHLALAALGIGPGDEVIAPDLTFISPVNAIIYTGAEPVLVDADKETWNIDIDKIEKEITQKTKAIIVVHLYGHPSRLDKILEIAKKYNLFVIEDCAEAHGAEYLGGKIGGFGHVSCFSFYGNKIITTGGGGMCLTNDKKLADKMRILLNHGMSPKKRYWHDQIGFNYRLTNIQAAIGLAQLEQIHKFLEEREQISAAYNRHLKDIDGLILPPSKDWAKPVCWLYSIIINRKEPKIRDRLIEGLRENNIDARPFFYPIHKMPPYKKYLKANQTFKTAEYLSKRGMSLPSYQALKKSDIKFICQTIKNVISS</sequence>
<accession>A0A1F4USE8</accession>
<dbReference type="EMBL" id="MEUX01000022">
    <property type="protein sequence ID" value="OGC47103.1"/>
    <property type="molecule type" value="Genomic_DNA"/>
</dbReference>
<dbReference type="FunFam" id="3.40.640.10:FF:000090">
    <property type="entry name" value="Pyridoxal phosphate-dependent aminotransferase"/>
    <property type="match status" value="1"/>
</dbReference>
<protein>
    <submittedName>
        <fullName evidence="9">Aminotransferase DegT</fullName>
    </submittedName>
</protein>